<dbReference type="Proteomes" id="UP000003653">
    <property type="component" value="Unassembled WGS sequence"/>
</dbReference>
<evidence type="ECO:0000313" key="2">
    <source>
        <dbReference type="Proteomes" id="UP000003653"/>
    </source>
</evidence>
<proteinExistence type="predicted"/>
<accession>D5P9M9</accession>
<keyword evidence="2" id="KW-1185">Reference proteome</keyword>
<name>D5P9M9_9MYCO</name>
<protein>
    <submittedName>
        <fullName evidence="1">Uncharacterized protein</fullName>
    </submittedName>
</protein>
<dbReference type="HOGENOM" id="CLU_2955653_0_0_11"/>
<comment type="caution">
    <text evidence="1">The sequence shown here is derived from an EMBL/GenBank/DDBJ whole genome shotgun (WGS) entry which is preliminary data.</text>
</comment>
<dbReference type="AlphaFoldDB" id="D5P9M9"/>
<organism evidence="1 2">
    <name type="scientific">Mycobacterium parascrofulaceum ATCC BAA-614</name>
    <dbReference type="NCBI Taxonomy" id="525368"/>
    <lineage>
        <taxon>Bacteria</taxon>
        <taxon>Bacillati</taxon>
        <taxon>Actinomycetota</taxon>
        <taxon>Actinomycetes</taxon>
        <taxon>Mycobacteriales</taxon>
        <taxon>Mycobacteriaceae</taxon>
        <taxon>Mycobacterium</taxon>
        <taxon>Mycobacterium simiae complex</taxon>
    </lineage>
</organism>
<reference evidence="1 2" key="1">
    <citation type="submission" date="2010-04" db="EMBL/GenBank/DDBJ databases">
        <authorList>
            <person name="Muzny D."/>
            <person name="Qin X."/>
            <person name="Deng J."/>
            <person name="Jiang H."/>
            <person name="Liu Y."/>
            <person name="Qu J."/>
            <person name="Song X.-Z."/>
            <person name="Zhang L."/>
            <person name="Thornton R."/>
            <person name="Coyle M."/>
            <person name="Francisco L."/>
            <person name="Jackson L."/>
            <person name="Javaid M."/>
            <person name="Korchina V."/>
            <person name="Kovar C."/>
            <person name="Mata R."/>
            <person name="Mathew T."/>
            <person name="Ngo R."/>
            <person name="Nguyen L."/>
            <person name="Nguyen N."/>
            <person name="Okwuonu G."/>
            <person name="Ongeri F."/>
            <person name="Pham C."/>
            <person name="Simmons D."/>
            <person name="Wilczek-Boney K."/>
            <person name="Hale W."/>
            <person name="Jakkamsetti A."/>
            <person name="Pham P."/>
            <person name="Ruth R."/>
            <person name="San Lucas F."/>
            <person name="Warren J."/>
            <person name="Zhang J."/>
            <person name="Zhao Z."/>
            <person name="Zhou C."/>
            <person name="Zhu D."/>
            <person name="Lee S."/>
            <person name="Bess C."/>
            <person name="Blankenburg K."/>
            <person name="Forbes L."/>
            <person name="Fu Q."/>
            <person name="Gubbala S."/>
            <person name="Hirani K."/>
            <person name="Jayaseelan J.C."/>
            <person name="Lara F."/>
            <person name="Munidasa M."/>
            <person name="Palculict T."/>
            <person name="Patil S."/>
            <person name="Pu L.-L."/>
            <person name="Saada N."/>
            <person name="Tang L."/>
            <person name="Weissenberger G."/>
            <person name="Zhu Y."/>
            <person name="Hemphill L."/>
            <person name="Shang Y."/>
            <person name="Youmans B."/>
            <person name="Ayvaz T."/>
            <person name="Ross M."/>
            <person name="Santibanez J."/>
            <person name="Aqrawi P."/>
            <person name="Gross S."/>
            <person name="Joshi V."/>
            <person name="Fowler G."/>
            <person name="Nazareth L."/>
            <person name="Reid J."/>
            <person name="Worley K."/>
            <person name="Petrosino J."/>
            <person name="Highlander S."/>
            <person name="Gibbs R."/>
        </authorList>
    </citation>
    <scope>NUCLEOTIDE SEQUENCE [LARGE SCALE GENOMIC DNA]</scope>
    <source>
        <strain evidence="1 2">ATCC BAA-614</strain>
    </source>
</reference>
<sequence>MRSERRPLEDRADRAVIPVRPPAARRANDPVAGGYRTGGFQIGRFGVLIPLLKLQEGKR</sequence>
<gene>
    <name evidence="1" type="ORF">HMPREF0591_2873</name>
</gene>
<dbReference type="EMBL" id="ADNV01000225">
    <property type="protein sequence ID" value="EFG77242.1"/>
    <property type="molecule type" value="Genomic_DNA"/>
</dbReference>
<evidence type="ECO:0000313" key="1">
    <source>
        <dbReference type="EMBL" id="EFG77242.1"/>
    </source>
</evidence>